<keyword evidence="7" id="KW-1185">Reference proteome</keyword>
<evidence type="ECO:0000256" key="2">
    <source>
        <dbReference type="ARBA" id="ARBA00023125"/>
    </source>
</evidence>
<keyword evidence="1" id="KW-0805">Transcription regulation</keyword>
<dbReference type="PROSITE" id="PS50977">
    <property type="entry name" value="HTH_TETR_2"/>
    <property type="match status" value="2"/>
</dbReference>
<accession>A0A839ZVK7</accession>
<keyword evidence="3" id="KW-0804">Transcription</keyword>
<evidence type="ECO:0000259" key="5">
    <source>
        <dbReference type="PROSITE" id="PS50977"/>
    </source>
</evidence>
<dbReference type="InterPro" id="IPR050109">
    <property type="entry name" value="HTH-type_TetR-like_transc_reg"/>
</dbReference>
<evidence type="ECO:0000256" key="3">
    <source>
        <dbReference type="ARBA" id="ARBA00023163"/>
    </source>
</evidence>
<gene>
    <name evidence="6" type="ORF">GGQ61_000120</name>
</gene>
<evidence type="ECO:0000256" key="4">
    <source>
        <dbReference type="PROSITE-ProRule" id="PRU00335"/>
    </source>
</evidence>
<comment type="caution">
    <text evidence="6">The sequence shown here is derived from an EMBL/GenBank/DDBJ whole genome shotgun (WGS) entry which is preliminary data.</text>
</comment>
<sequence>MADAADIRPDGGDGRDALRVQAIAAAMGIIADQGLAALSIRDLAQSIGKSTTVIVNLFQTKAGLLAAVAEAGLGADAAFHARFLAQTDGAPLDRTTLRALAAGYITRRAAPQARFVRVWEEYLTDREACLAAGPQLQAWRQLQARAWTELLDRAPAFARLAPVLAPYLAMEGLYASALIGRADYELLLDESLDGLMARALDTPPPATPVLDWIEAGLVPPQPPGLEAGSMKLRLLDIAADLIMEGGVGAVTNRSVAQLAKASTSTILYHFGDMRSFLAQAIWHSVFREIPAYLDWRRPLDRSRPADLAAWSELMAATLEPAPAGAPADAGFYEKYARLIAQICLLARRDPAFQDLAALLRGPEGGGTFARREAIWPPQFALTRMSAAHFAIWIKGRALLNAIEQAPTENPRMQLQSAALAIAPRA</sequence>
<reference evidence="6 7" key="1">
    <citation type="submission" date="2020-08" db="EMBL/GenBank/DDBJ databases">
        <title>Genomic Encyclopedia of Type Strains, Phase IV (KMG-IV): sequencing the most valuable type-strain genomes for metagenomic binning, comparative biology and taxonomic classification.</title>
        <authorList>
            <person name="Goeker M."/>
        </authorList>
    </citation>
    <scope>NUCLEOTIDE SEQUENCE [LARGE SCALE GENOMIC DNA]</scope>
    <source>
        <strain evidence="6 7">DSM 21793</strain>
    </source>
</reference>
<feature type="DNA-binding region" description="H-T-H motif" evidence="4">
    <location>
        <begin position="251"/>
        <end position="270"/>
    </location>
</feature>
<dbReference type="PANTHER" id="PTHR30055">
    <property type="entry name" value="HTH-TYPE TRANSCRIPTIONAL REGULATOR RUTR"/>
    <property type="match status" value="1"/>
</dbReference>
<dbReference type="SUPFAM" id="SSF46689">
    <property type="entry name" value="Homeodomain-like"/>
    <property type="match status" value="2"/>
</dbReference>
<dbReference type="EMBL" id="JACIDK010000001">
    <property type="protein sequence ID" value="MBB3889423.1"/>
    <property type="molecule type" value="Genomic_DNA"/>
</dbReference>
<organism evidence="6 7">
    <name type="scientific">Phenylobacterium haematophilum</name>
    <dbReference type="NCBI Taxonomy" id="98513"/>
    <lineage>
        <taxon>Bacteria</taxon>
        <taxon>Pseudomonadati</taxon>
        <taxon>Pseudomonadota</taxon>
        <taxon>Alphaproteobacteria</taxon>
        <taxon>Caulobacterales</taxon>
        <taxon>Caulobacteraceae</taxon>
        <taxon>Phenylobacterium</taxon>
    </lineage>
</organism>
<dbReference type="GO" id="GO:0003700">
    <property type="term" value="F:DNA-binding transcription factor activity"/>
    <property type="evidence" value="ECO:0007669"/>
    <property type="project" value="TreeGrafter"/>
</dbReference>
<feature type="domain" description="HTH tetR-type" evidence="5">
    <location>
        <begin position="228"/>
        <end position="288"/>
    </location>
</feature>
<protein>
    <submittedName>
        <fullName evidence="6">AcrR family transcriptional regulator</fullName>
    </submittedName>
</protein>
<evidence type="ECO:0000256" key="1">
    <source>
        <dbReference type="ARBA" id="ARBA00023015"/>
    </source>
</evidence>
<proteinExistence type="predicted"/>
<dbReference type="Gene3D" id="1.10.357.10">
    <property type="entry name" value="Tetracycline Repressor, domain 2"/>
    <property type="match status" value="2"/>
</dbReference>
<dbReference type="GO" id="GO:0000976">
    <property type="term" value="F:transcription cis-regulatory region binding"/>
    <property type="evidence" value="ECO:0007669"/>
    <property type="project" value="TreeGrafter"/>
</dbReference>
<dbReference type="Pfam" id="PF00440">
    <property type="entry name" value="TetR_N"/>
    <property type="match status" value="2"/>
</dbReference>
<dbReference type="PANTHER" id="PTHR30055:SF234">
    <property type="entry name" value="HTH-TYPE TRANSCRIPTIONAL REGULATOR BETI"/>
    <property type="match status" value="1"/>
</dbReference>
<evidence type="ECO:0000313" key="7">
    <source>
        <dbReference type="Proteomes" id="UP000530564"/>
    </source>
</evidence>
<feature type="DNA-binding region" description="H-T-H motif" evidence="4">
    <location>
        <begin position="39"/>
        <end position="58"/>
    </location>
</feature>
<dbReference type="Proteomes" id="UP000530564">
    <property type="component" value="Unassembled WGS sequence"/>
</dbReference>
<dbReference type="InterPro" id="IPR001647">
    <property type="entry name" value="HTH_TetR"/>
</dbReference>
<keyword evidence="2 4" id="KW-0238">DNA-binding</keyword>
<name>A0A839ZVK7_9CAUL</name>
<feature type="domain" description="HTH tetR-type" evidence="5">
    <location>
        <begin position="16"/>
        <end position="76"/>
    </location>
</feature>
<dbReference type="RefSeq" id="WP_183769435.1">
    <property type="nucleotide sequence ID" value="NZ_JACIDK010000001.1"/>
</dbReference>
<dbReference type="AlphaFoldDB" id="A0A839ZVK7"/>
<evidence type="ECO:0000313" key="6">
    <source>
        <dbReference type="EMBL" id="MBB3889423.1"/>
    </source>
</evidence>
<dbReference type="InterPro" id="IPR009057">
    <property type="entry name" value="Homeodomain-like_sf"/>
</dbReference>